<dbReference type="InterPro" id="IPR050073">
    <property type="entry name" value="2-IPM_HCS-like"/>
</dbReference>
<keyword evidence="12" id="KW-0963">Cytoplasm</keyword>
<evidence type="ECO:0000256" key="10">
    <source>
        <dbReference type="ARBA" id="ARBA00023304"/>
    </source>
</evidence>
<feature type="binding site" evidence="12">
    <location>
        <position position="14"/>
    </location>
    <ligand>
        <name>Mn(2+)</name>
        <dbReference type="ChEBI" id="CHEBI:29035"/>
    </ligand>
</feature>
<dbReference type="EMBL" id="AALD02000021">
    <property type="protein sequence ID" value="EEQ10296.1"/>
    <property type="molecule type" value="Genomic_DNA"/>
</dbReference>
<evidence type="ECO:0000256" key="6">
    <source>
        <dbReference type="ARBA" id="ARBA00022605"/>
    </source>
</evidence>
<evidence type="ECO:0000256" key="8">
    <source>
        <dbReference type="ARBA" id="ARBA00022723"/>
    </source>
</evidence>
<keyword evidence="6 12" id="KW-0028">Amino-acid biosynthesis</keyword>
<dbReference type="CDD" id="cd07940">
    <property type="entry name" value="DRE_TIM_IPMS"/>
    <property type="match status" value="1"/>
</dbReference>
<dbReference type="SMART" id="SM00917">
    <property type="entry name" value="LeuA_dimer"/>
    <property type="match status" value="1"/>
</dbReference>
<keyword evidence="7 12" id="KW-0808">Transferase</keyword>
<comment type="catalytic activity">
    <reaction evidence="12">
        <text>3-methyl-2-oxobutanoate + acetyl-CoA + H2O = (2S)-2-isopropylmalate + CoA + H(+)</text>
        <dbReference type="Rhea" id="RHEA:21524"/>
        <dbReference type="ChEBI" id="CHEBI:1178"/>
        <dbReference type="ChEBI" id="CHEBI:11851"/>
        <dbReference type="ChEBI" id="CHEBI:15377"/>
        <dbReference type="ChEBI" id="CHEBI:15378"/>
        <dbReference type="ChEBI" id="CHEBI:57287"/>
        <dbReference type="ChEBI" id="CHEBI:57288"/>
        <dbReference type="EC" id="2.3.3.13"/>
    </reaction>
</comment>
<evidence type="ECO:0000256" key="9">
    <source>
        <dbReference type="ARBA" id="ARBA00023211"/>
    </source>
</evidence>
<comment type="caution">
    <text evidence="14">The sequence shown here is derived from an EMBL/GenBank/DDBJ whole genome shotgun (WGS) entry which is preliminary data.</text>
</comment>
<keyword evidence="15" id="KW-1185">Reference proteome</keyword>
<dbReference type="Proteomes" id="UP000003027">
    <property type="component" value="Unassembled WGS sequence"/>
</dbReference>
<dbReference type="Pfam" id="PF08502">
    <property type="entry name" value="LeuA_dimer"/>
    <property type="match status" value="1"/>
</dbReference>
<dbReference type="NCBIfam" id="NF002084">
    <property type="entry name" value="PRK00915.1-1"/>
    <property type="match status" value="1"/>
</dbReference>
<dbReference type="Gene3D" id="1.10.238.260">
    <property type="match status" value="1"/>
</dbReference>
<protein>
    <recommendedName>
        <fullName evidence="4 12">2-isopropylmalate synthase</fullName>
        <ecNumber evidence="3 12">2.3.3.13</ecNumber>
    </recommendedName>
    <alternativeName>
        <fullName evidence="12">Alpha-IPM synthase</fullName>
    </alternativeName>
    <alternativeName>
        <fullName evidence="12">Alpha-isopropylmalate synthase</fullName>
    </alternativeName>
</protein>
<dbReference type="RefSeq" id="WP_004875575.1">
    <property type="nucleotide sequence ID" value="NZ_AALD02000021.1"/>
</dbReference>
<evidence type="ECO:0000313" key="14">
    <source>
        <dbReference type="EMBL" id="EEQ10296.1"/>
    </source>
</evidence>
<keyword evidence="5 12" id="KW-0432">Leucine biosynthesis</keyword>
<dbReference type="HAMAP" id="MF_01025">
    <property type="entry name" value="LeuA_type1"/>
    <property type="match status" value="1"/>
</dbReference>
<comment type="pathway">
    <text evidence="1 12">Amino-acid biosynthesis; L-leucine biosynthesis; L-leucine from 3-methyl-2-oxobutanoate: step 1/4.</text>
</comment>
<feature type="domain" description="Pyruvate carboxyltransferase" evidence="13">
    <location>
        <begin position="5"/>
        <end position="267"/>
    </location>
</feature>
<comment type="cofactor">
    <cofactor evidence="12">
        <name>Mn(2+)</name>
        <dbReference type="ChEBI" id="CHEBI:29035"/>
    </cofactor>
</comment>
<dbReference type="InterPro" id="IPR013785">
    <property type="entry name" value="Aldolase_TIM"/>
</dbReference>
<dbReference type="NCBIfam" id="TIGR00973">
    <property type="entry name" value="leuA_bact"/>
    <property type="match status" value="1"/>
</dbReference>
<evidence type="ECO:0000256" key="12">
    <source>
        <dbReference type="HAMAP-Rule" id="MF_01025"/>
    </source>
</evidence>
<dbReference type="InterPro" id="IPR005671">
    <property type="entry name" value="LeuA_bact_synth"/>
</dbReference>
<dbReference type="SUPFAM" id="SSF51569">
    <property type="entry name" value="Aldolase"/>
    <property type="match status" value="1"/>
</dbReference>
<dbReference type="InterPro" id="IPR054691">
    <property type="entry name" value="LeuA/HCS_post-cat"/>
</dbReference>
<dbReference type="PANTHER" id="PTHR10277:SF9">
    <property type="entry name" value="2-ISOPROPYLMALATE SYNTHASE 1, CHLOROPLASTIC-RELATED"/>
    <property type="match status" value="1"/>
</dbReference>
<dbReference type="PANTHER" id="PTHR10277">
    <property type="entry name" value="HOMOCITRATE SYNTHASE-RELATED"/>
    <property type="match status" value="1"/>
</dbReference>
<feature type="binding site" evidence="12">
    <location>
        <position position="204"/>
    </location>
    <ligand>
        <name>Mn(2+)</name>
        <dbReference type="ChEBI" id="CHEBI:29035"/>
    </ligand>
</feature>
<feature type="binding site" evidence="12">
    <location>
        <position position="238"/>
    </location>
    <ligand>
        <name>Mn(2+)</name>
        <dbReference type="ChEBI" id="CHEBI:29035"/>
    </ligand>
</feature>
<dbReference type="Gene3D" id="3.30.160.270">
    <property type="match status" value="1"/>
</dbReference>
<dbReference type="PROSITE" id="PS00815">
    <property type="entry name" value="AIPM_HOMOCIT_SYNTH_1"/>
    <property type="match status" value="1"/>
</dbReference>
<dbReference type="Gene3D" id="3.20.20.70">
    <property type="entry name" value="Aldolase class I"/>
    <property type="match status" value="1"/>
</dbReference>
<sequence>MSQQVIIFDTTLRDGEQALQASLSVKEKLQIALALERMGVDIMEVGFPVSSPGDFESVRTIAQQVKNSRVCALARCVDKDIDVAAEALRIAEAFRIHVFLATSTLHIESKLKRSFDDVLAMAVHSVKRARNYTDDVEFSCEDAGRTPIDNLCRVVEAAITAGATTINIPDTVGYTTPYQFGGIITDLYERVPNIDKAIISVHCHDDLGMSVANSITAVQAGARQVEGTINGLGERAGNCSLEEVIMAIKVRHQMLGVHTNINHKEIYRTSQLVSKICNMPIPGNKAIVGSNAFAHSSGIHQDGVLKNRENYEIMTPESIGLKEVQLNLTSRSGRAAVKHRMEEMGYQDKDYNLDSLYDAFLKLADKKGQVFDYDLEALAFINKQQEEPEYYRLDYFSVQSGSSVMATASVKLVCGEETKSEAATGNGPVDAVYQAINRITDYPIELVKYQLSAKGQGKDALGQVDIVVDHKGRRFHGVGLATDIVESSAKALVHVLNNIWRAHQVEIEKQRLQQNNQEMV</sequence>
<reference evidence="14" key="1">
    <citation type="submission" date="2008-12" db="EMBL/GenBank/DDBJ databases">
        <title>Annotation of the Yersinia mollaretii ATCC 43969 genome.</title>
        <authorList>
            <person name="Read T.D."/>
            <person name="Akmal A."/>
            <person name="Bishop-Lilly K."/>
            <person name="Chen P.E."/>
            <person name="Cook C."/>
            <person name="Kiley M.P."/>
            <person name="Lentz S."/>
            <person name="Mateczun A."/>
            <person name="Nagarajan N."/>
            <person name="Nolan N."/>
            <person name="Osborne B.I."/>
            <person name="Pop M."/>
            <person name="Sozhamannan S."/>
            <person name="Stewart A.C."/>
            <person name="Sulakvelidze A."/>
            <person name="Thomason B."/>
            <person name="Willner K."/>
            <person name="Zwick M.E."/>
        </authorList>
    </citation>
    <scope>NUCLEOTIDE SEQUENCE [LARGE SCALE GENOMIC DNA]</scope>
    <source>
        <strain evidence="14">ATCC 43969</strain>
    </source>
</reference>
<feature type="binding site" evidence="12">
    <location>
        <position position="202"/>
    </location>
    <ligand>
        <name>Mn(2+)</name>
        <dbReference type="ChEBI" id="CHEBI:29035"/>
    </ligand>
</feature>
<dbReference type="InterPro" id="IPR013709">
    <property type="entry name" value="2-isopropylmalate_synth_dimer"/>
</dbReference>
<comment type="function">
    <text evidence="11 12">Catalyzes the condensation of the acetyl group of acetyl-CoA with 3-methyl-2-oxobutanoate (2-ketoisovalerate) to form 3-carboxy-3-hydroxy-4-methylpentanoate (2-isopropylmalate).</text>
</comment>
<comment type="similarity">
    <text evidence="2 12">Belongs to the alpha-IPM synthase/homocitrate synthase family. LeuA type 1 subfamily.</text>
</comment>
<keyword evidence="10 12" id="KW-0100">Branched-chain amino acid biosynthesis</keyword>
<evidence type="ECO:0000256" key="2">
    <source>
        <dbReference type="ARBA" id="ARBA00009396"/>
    </source>
</evidence>
<dbReference type="EC" id="2.3.3.13" evidence="3 12"/>
<evidence type="ECO:0000256" key="1">
    <source>
        <dbReference type="ARBA" id="ARBA00004689"/>
    </source>
</evidence>
<dbReference type="PROSITE" id="PS00816">
    <property type="entry name" value="AIPM_HOMOCIT_SYNTH_2"/>
    <property type="match status" value="1"/>
</dbReference>
<proteinExistence type="inferred from homology"/>
<evidence type="ECO:0000259" key="13">
    <source>
        <dbReference type="PROSITE" id="PS50991"/>
    </source>
</evidence>
<dbReference type="PROSITE" id="PS50991">
    <property type="entry name" value="PYR_CT"/>
    <property type="match status" value="1"/>
</dbReference>
<evidence type="ECO:0000256" key="3">
    <source>
        <dbReference type="ARBA" id="ARBA00012973"/>
    </source>
</evidence>
<organism evidence="14 15">
    <name type="scientific">Yersinia mollaretii (strain ATCC 43969 / DSM 18520 / CIP 103324 / CNY 7263 / WAIP 204)</name>
    <dbReference type="NCBI Taxonomy" id="349967"/>
    <lineage>
        <taxon>Bacteria</taxon>
        <taxon>Pseudomonadati</taxon>
        <taxon>Pseudomonadota</taxon>
        <taxon>Gammaproteobacteria</taxon>
        <taxon>Enterobacterales</taxon>
        <taxon>Yersiniaceae</taxon>
        <taxon>Yersinia</taxon>
    </lineage>
</organism>
<dbReference type="InterPro" id="IPR036230">
    <property type="entry name" value="LeuA_allosteric_dom_sf"/>
</dbReference>
<feature type="region of interest" description="Regulatory domain" evidence="12">
    <location>
        <begin position="392"/>
        <end position="520"/>
    </location>
</feature>
<dbReference type="Pfam" id="PF00682">
    <property type="entry name" value="HMGL-like"/>
    <property type="match status" value="1"/>
</dbReference>
<evidence type="ECO:0000256" key="11">
    <source>
        <dbReference type="ARBA" id="ARBA00037629"/>
    </source>
</evidence>
<dbReference type="SUPFAM" id="SSF110921">
    <property type="entry name" value="2-isopropylmalate synthase LeuA, allosteric (dimerisation) domain"/>
    <property type="match status" value="1"/>
</dbReference>
<dbReference type="InterPro" id="IPR000891">
    <property type="entry name" value="PYR_CT"/>
</dbReference>
<dbReference type="Pfam" id="PF22617">
    <property type="entry name" value="HCS_D2"/>
    <property type="match status" value="1"/>
</dbReference>
<keyword evidence="8 12" id="KW-0479">Metal-binding</keyword>
<evidence type="ECO:0000256" key="7">
    <source>
        <dbReference type="ARBA" id="ARBA00022679"/>
    </source>
</evidence>
<evidence type="ECO:0000256" key="5">
    <source>
        <dbReference type="ARBA" id="ARBA00022430"/>
    </source>
</evidence>
<evidence type="ECO:0000256" key="4">
    <source>
        <dbReference type="ARBA" id="ARBA00018198"/>
    </source>
</evidence>
<dbReference type="NCBIfam" id="NF002086">
    <property type="entry name" value="PRK00915.1-3"/>
    <property type="match status" value="1"/>
</dbReference>
<keyword evidence="9 12" id="KW-0464">Manganese</keyword>
<accession>A0ABP2EG73</accession>
<dbReference type="InterPro" id="IPR002034">
    <property type="entry name" value="AIPM/Hcit_synth_CS"/>
</dbReference>
<comment type="subunit">
    <text evidence="12">Homodimer.</text>
</comment>
<evidence type="ECO:0000313" key="15">
    <source>
        <dbReference type="Proteomes" id="UP000003027"/>
    </source>
</evidence>
<name>A0ABP2EG73_YERMW</name>
<gene>
    <name evidence="12" type="primary">leuA</name>
    <name evidence="14" type="ORF">ymoll0001_8030</name>
</gene>
<dbReference type="GeneID" id="57917923"/>